<keyword evidence="3" id="KW-1185">Reference proteome</keyword>
<gene>
    <name evidence="2" type="ORF">Ctob_016540</name>
</gene>
<evidence type="ECO:0000313" key="2">
    <source>
        <dbReference type="EMBL" id="KOO34409.1"/>
    </source>
</evidence>
<dbReference type="EMBL" id="JWZX01001231">
    <property type="protein sequence ID" value="KOO34409.1"/>
    <property type="molecule type" value="Genomic_DNA"/>
</dbReference>
<reference evidence="3" key="1">
    <citation type="journal article" date="2015" name="PLoS Genet.">
        <title>Genome Sequence and Transcriptome Analyses of Chrysochromulina tobin: Metabolic Tools for Enhanced Algal Fitness in the Prominent Order Prymnesiales (Haptophyceae).</title>
        <authorList>
            <person name="Hovde B.T."/>
            <person name="Deodato C.R."/>
            <person name="Hunsperger H.M."/>
            <person name="Ryken S.A."/>
            <person name="Yost W."/>
            <person name="Jha R.K."/>
            <person name="Patterson J."/>
            <person name="Monnat R.J. Jr."/>
            <person name="Barlow S.B."/>
            <person name="Starkenburg S.R."/>
            <person name="Cattolico R.A."/>
        </authorList>
    </citation>
    <scope>NUCLEOTIDE SEQUENCE</scope>
    <source>
        <strain evidence="3">CCMP291</strain>
    </source>
</reference>
<dbReference type="AlphaFoldDB" id="A0A0M0K6H4"/>
<sequence>MQIDIEQVLKTVRARLKVMMQMRIIKCKEPKRCPEDFGKPLDERIRGMSIPELSDLCDSGSVFDQEWCKAAALGISRHKMLVESAQRFLDALPRPQAEPEPYDVEEVLNMWRCVREDEVMLEHTEELPEMGGQLDALEMLEMPTPAPAPPLSPMELVAHLTTRDLATGRADGGSNEGSPGLDATPSMLTSSPALAHGLMYSLGDFLKTLPSSLGSATLVYACLLPPDVEAGAGSVVLEEEEAPERVAWTEAQMGKHRAHCVGLPLVSVQLPAAMPAESVRKNDAQVDTPATALQVTDRV</sequence>
<protein>
    <submittedName>
        <fullName evidence="2">Uncharacterized protein</fullName>
    </submittedName>
</protein>
<dbReference type="Proteomes" id="UP000037460">
    <property type="component" value="Unassembled WGS sequence"/>
</dbReference>
<name>A0A0M0K6H4_9EUKA</name>
<comment type="caution">
    <text evidence="2">The sequence shown here is derived from an EMBL/GenBank/DDBJ whole genome shotgun (WGS) entry which is preliminary data.</text>
</comment>
<proteinExistence type="predicted"/>
<evidence type="ECO:0000313" key="3">
    <source>
        <dbReference type="Proteomes" id="UP000037460"/>
    </source>
</evidence>
<feature type="region of interest" description="Disordered" evidence="1">
    <location>
        <begin position="280"/>
        <end position="299"/>
    </location>
</feature>
<evidence type="ECO:0000256" key="1">
    <source>
        <dbReference type="SAM" id="MobiDB-lite"/>
    </source>
</evidence>
<organism evidence="2 3">
    <name type="scientific">Chrysochromulina tobinii</name>
    <dbReference type="NCBI Taxonomy" id="1460289"/>
    <lineage>
        <taxon>Eukaryota</taxon>
        <taxon>Haptista</taxon>
        <taxon>Haptophyta</taxon>
        <taxon>Prymnesiophyceae</taxon>
        <taxon>Prymnesiales</taxon>
        <taxon>Chrysochromulinaceae</taxon>
        <taxon>Chrysochromulina</taxon>
    </lineage>
</organism>
<accession>A0A0M0K6H4</accession>